<dbReference type="PROSITE" id="PS51352">
    <property type="entry name" value="THIOREDOXIN_2"/>
    <property type="match status" value="1"/>
</dbReference>
<dbReference type="EMBL" id="CP029480">
    <property type="protein sequence ID" value="AWV99676.1"/>
    <property type="molecule type" value="Genomic_DNA"/>
</dbReference>
<protein>
    <submittedName>
        <fullName evidence="2">Thioredoxin family protein</fullName>
    </submittedName>
</protein>
<dbReference type="Proteomes" id="UP000249873">
    <property type="component" value="Chromosome"/>
</dbReference>
<dbReference type="PANTHER" id="PTHR43640">
    <property type="entry name" value="OS07G0260300 PROTEIN"/>
    <property type="match status" value="1"/>
</dbReference>
<organism evidence="2 3">
    <name type="scientific">Arcticibacterium luteifluviistationis</name>
    <dbReference type="NCBI Taxonomy" id="1784714"/>
    <lineage>
        <taxon>Bacteria</taxon>
        <taxon>Pseudomonadati</taxon>
        <taxon>Bacteroidota</taxon>
        <taxon>Cytophagia</taxon>
        <taxon>Cytophagales</taxon>
        <taxon>Leadbetterellaceae</taxon>
        <taxon>Arcticibacterium</taxon>
    </lineage>
</organism>
<dbReference type="OrthoDB" id="9809746at2"/>
<dbReference type="Pfam" id="PF00578">
    <property type="entry name" value="AhpC-TSA"/>
    <property type="match status" value="1"/>
</dbReference>
<dbReference type="AlphaFoldDB" id="A0A2Z4GEK0"/>
<dbReference type="InterPro" id="IPR036249">
    <property type="entry name" value="Thioredoxin-like_sf"/>
</dbReference>
<dbReference type="CDD" id="cd02969">
    <property type="entry name" value="PRX_like1"/>
    <property type="match status" value="1"/>
</dbReference>
<dbReference type="PANTHER" id="PTHR43640:SF1">
    <property type="entry name" value="THIOREDOXIN-DEPENDENT PEROXIREDOXIN"/>
    <property type="match status" value="1"/>
</dbReference>
<keyword evidence="3" id="KW-1185">Reference proteome</keyword>
<dbReference type="GO" id="GO:0016491">
    <property type="term" value="F:oxidoreductase activity"/>
    <property type="evidence" value="ECO:0007669"/>
    <property type="project" value="InterPro"/>
</dbReference>
<evidence type="ECO:0000313" key="2">
    <source>
        <dbReference type="EMBL" id="AWV99676.1"/>
    </source>
</evidence>
<feature type="domain" description="Thioredoxin" evidence="1">
    <location>
        <begin position="42"/>
        <end position="198"/>
    </location>
</feature>
<dbReference type="KEGG" id="als:DJ013_16455"/>
<dbReference type="InterPro" id="IPR000866">
    <property type="entry name" value="AhpC/TSA"/>
</dbReference>
<dbReference type="SUPFAM" id="SSF52833">
    <property type="entry name" value="Thioredoxin-like"/>
    <property type="match status" value="1"/>
</dbReference>
<sequence length="219" mass="24058">MKKKLIIVGFLLSIGFLGTCLVKQVKARGINIGAESLPMWGFAVGDEVSDFKLKNVDGKMVSLSDFSSAKGFILVFTCNHCPFSKAYEERLVQLNGKFSPKGFPLIAINPNDPEAYEEDNYENMKKRALEKGFTFPYLVDDKGVAKSYGVSRNPQAFVVEKVGGKNIVRYIGAIDDSPKSAGLVSNKYVEEAIENLLVGKPVVTQNTRAIGCAMSWRSN</sequence>
<dbReference type="Gene3D" id="3.40.30.10">
    <property type="entry name" value="Glutaredoxin"/>
    <property type="match status" value="1"/>
</dbReference>
<gene>
    <name evidence="2" type="ORF">DJ013_16455</name>
</gene>
<dbReference type="InterPro" id="IPR013766">
    <property type="entry name" value="Thioredoxin_domain"/>
</dbReference>
<accession>A0A2Z4GEK0</accession>
<evidence type="ECO:0000313" key="3">
    <source>
        <dbReference type="Proteomes" id="UP000249873"/>
    </source>
</evidence>
<evidence type="ECO:0000259" key="1">
    <source>
        <dbReference type="PROSITE" id="PS51352"/>
    </source>
</evidence>
<dbReference type="RefSeq" id="WP_111373044.1">
    <property type="nucleotide sequence ID" value="NZ_CP029480.1"/>
</dbReference>
<proteinExistence type="predicted"/>
<dbReference type="InterPro" id="IPR047262">
    <property type="entry name" value="PRX-like1"/>
</dbReference>
<reference evidence="2 3" key="1">
    <citation type="submission" date="2018-05" db="EMBL/GenBank/DDBJ databases">
        <title>Complete genome sequence of Arcticibacterium luteifluviistationis SM1504T, a cytophagaceae bacterium isolated from Arctic surface seawater.</title>
        <authorList>
            <person name="Li Y."/>
            <person name="Qin Q.-L."/>
        </authorList>
    </citation>
    <scope>NUCLEOTIDE SEQUENCE [LARGE SCALE GENOMIC DNA]</scope>
    <source>
        <strain evidence="2 3">SM1504</strain>
    </source>
</reference>
<dbReference type="GO" id="GO:0016209">
    <property type="term" value="F:antioxidant activity"/>
    <property type="evidence" value="ECO:0007669"/>
    <property type="project" value="InterPro"/>
</dbReference>
<name>A0A2Z4GEK0_9BACT</name>